<evidence type="ECO:0000256" key="1">
    <source>
        <dbReference type="ARBA" id="ARBA00004651"/>
    </source>
</evidence>
<dbReference type="NCBIfam" id="NF003191">
    <property type="entry name" value="PRK04164.1-2"/>
    <property type="match status" value="1"/>
</dbReference>
<feature type="transmembrane region" description="Helical" evidence="6">
    <location>
        <begin position="72"/>
        <end position="92"/>
    </location>
</feature>
<evidence type="ECO:0000259" key="7">
    <source>
        <dbReference type="Pfam" id="PF10035"/>
    </source>
</evidence>
<dbReference type="STRING" id="398512.Bccel_2793"/>
<evidence type="ECO:0000256" key="5">
    <source>
        <dbReference type="ARBA" id="ARBA00023136"/>
    </source>
</evidence>
<dbReference type="Pfam" id="PF10035">
    <property type="entry name" value="DUF2179"/>
    <property type="match status" value="1"/>
</dbReference>
<dbReference type="RefSeq" id="WP_036944576.1">
    <property type="nucleotide sequence ID" value="NZ_JQKC01000032.1"/>
</dbReference>
<comment type="similarity">
    <text evidence="6">Belongs to the UPF0316 family.</text>
</comment>
<gene>
    <name evidence="9" type="ORF">Bccel_2793</name>
</gene>
<comment type="caution">
    <text evidence="9">The sequence shown here is derived from an EMBL/GenBank/DDBJ whole genome shotgun (WGS) entry which is preliminary data.</text>
</comment>
<feature type="transmembrane region" description="Helical" evidence="6">
    <location>
        <begin position="12"/>
        <end position="38"/>
    </location>
</feature>
<dbReference type="eggNOG" id="COG4843">
    <property type="taxonomic scope" value="Bacteria"/>
</dbReference>
<evidence type="ECO:0000259" key="8">
    <source>
        <dbReference type="Pfam" id="PF18955"/>
    </source>
</evidence>
<feature type="domain" description="DUF2179" evidence="7">
    <location>
        <begin position="123"/>
        <end position="171"/>
    </location>
</feature>
<dbReference type="Pfam" id="PF18955">
    <property type="entry name" value="DUF5698"/>
    <property type="match status" value="1"/>
</dbReference>
<dbReference type="EMBL" id="LGTC01000001">
    <property type="protein sequence ID" value="KNY27522.1"/>
    <property type="molecule type" value="Genomic_DNA"/>
</dbReference>
<organism evidence="9 10">
    <name type="scientific">Pseudobacteroides cellulosolvens ATCC 35603 = DSM 2933</name>
    <dbReference type="NCBI Taxonomy" id="398512"/>
    <lineage>
        <taxon>Bacteria</taxon>
        <taxon>Bacillati</taxon>
        <taxon>Bacillota</taxon>
        <taxon>Clostridia</taxon>
        <taxon>Eubacteriales</taxon>
        <taxon>Oscillospiraceae</taxon>
        <taxon>Pseudobacteroides</taxon>
    </lineage>
</organism>
<dbReference type="Proteomes" id="UP000036923">
    <property type="component" value="Unassembled WGS sequence"/>
</dbReference>
<dbReference type="InterPro" id="IPR019264">
    <property type="entry name" value="DUF2179"/>
</dbReference>
<accession>A0A0L6JQ74</accession>
<evidence type="ECO:0000313" key="9">
    <source>
        <dbReference type="EMBL" id="KNY27522.1"/>
    </source>
</evidence>
<keyword evidence="3 6" id="KW-0812">Transmembrane</keyword>
<protein>
    <recommendedName>
        <fullName evidence="6">UPF0316 protein Bccel_2793</fullName>
    </recommendedName>
</protein>
<sequence>MSILPMIDHDLFNWVVLPLLIFISRIFDVSIGTMRIIFVSRGKKFIAPFLGFFEVFIWLVAISQIMQNLSNIFCYLAYAGGFAMGTFIGLIIEEKLAIGILVIRVILVKDECKLVERLSSSGYGVTVVGAKGVTGDVKIVYTIVRRKDKDNVISIINQCNSNAFYSIEDARAADHGVFPLNKANGVIGMLIK</sequence>
<keyword evidence="2 6" id="KW-1003">Cell membrane</keyword>
<dbReference type="CDD" id="cd16381">
    <property type="entry name" value="YitT_C_like_1"/>
    <property type="match status" value="1"/>
</dbReference>
<dbReference type="PANTHER" id="PTHR40060">
    <property type="entry name" value="UPF0316 PROTEIN YEBE"/>
    <property type="match status" value="1"/>
</dbReference>
<dbReference type="HAMAP" id="MF_01515">
    <property type="entry name" value="UPF0316"/>
    <property type="match status" value="1"/>
</dbReference>
<proteinExistence type="inferred from homology"/>
<comment type="subcellular location">
    <subcellularLocation>
        <location evidence="1 6">Cell membrane</location>
        <topology evidence="1 6">Multi-pass membrane protein</topology>
    </subcellularLocation>
</comment>
<feature type="transmembrane region" description="Helical" evidence="6">
    <location>
        <begin position="45"/>
        <end position="66"/>
    </location>
</feature>
<evidence type="ECO:0000313" key="10">
    <source>
        <dbReference type="Proteomes" id="UP000036923"/>
    </source>
</evidence>
<keyword evidence="10" id="KW-1185">Reference proteome</keyword>
<dbReference type="InterPro" id="IPR044035">
    <property type="entry name" value="DUF5698"/>
</dbReference>
<evidence type="ECO:0000256" key="4">
    <source>
        <dbReference type="ARBA" id="ARBA00022989"/>
    </source>
</evidence>
<dbReference type="InterPro" id="IPR022930">
    <property type="entry name" value="UPF0316"/>
</dbReference>
<dbReference type="PANTHER" id="PTHR40060:SF1">
    <property type="entry name" value="UPF0316 PROTEIN YEBE"/>
    <property type="match status" value="1"/>
</dbReference>
<dbReference type="AlphaFoldDB" id="A0A0L6JQ74"/>
<dbReference type="GO" id="GO:0005886">
    <property type="term" value="C:plasma membrane"/>
    <property type="evidence" value="ECO:0007669"/>
    <property type="project" value="UniProtKB-SubCell"/>
</dbReference>
<evidence type="ECO:0000256" key="3">
    <source>
        <dbReference type="ARBA" id="ARBA00022692"/>
    </source>
</evidence>
<evidence type="ECO:0000256" key="2">
    <source>
        <dbReference type="ARBA" id="ARBA00022475"/>
    </source>
</evidence>
<keyword evidence="4 6" id="KW-1133">Transmembrane helix</keyword>
<keyword evidence="5 6" id="KW-0472">Membrane</keyword>
<name>A0A0L6JQ74_9FIRM</name>
<reference evidence="10" key="1">
    <citation type="submission" date="2015-07" db="EMBL/GenBank/DDBJ databases">
        <title>Near-Complete Genome Sequence of the Cellulolytic Bacterium Bacteroides (Pseudobacteroides) cellulosolvens ATCC 35603.</title>
        <authorList>
            <person name="Dassa B."/>
            <person name="Utturkar S.M."/>
            <person name="Klingeman D.M."/>
            <person name="Hurt R.A."/>
            <person name="Keller M."/>
            <person name="Xu J."/>
            <person name="Reddy Y.H.K."/>
            <person name="Borovok I."/>
            <person name="Grinberg I.R."/>
            <person name="Lamed R."/>
            <person name="Zhivin O."/>
            <person name="Bayer E.A."/>
            <person name="Brown S.D."/>
        </authorList>
    </citation>
    <scope>NUCLEOTIDE SEQUENCE [LARGE SCALE GENOMIC DNA]</scope>
    <source>
        <strain evidence="10">DSM 2933</strain>
    </source>
</reference>
<feature type="domain" description="DUF5698" evidence="8">
    <location>
        <begin position="33"/>
        <end position="89"/>
    </location>
</feature>
<evidence type="ECO:0000256" key="6">
    <source>
        <dbReference type="HAMAP-Rule" id="MF_01515"/>
    </source>
</evidence>
<dbReference type="PATRIC" id="fig|398512.5.peg.2925"/>